<organism evidence="3 4">
    <name type="scientific">Polyangium fumosum</name>
    <dbReference type="NCBI Taxonomy" id="889272"/>
    <lineage>
        <taxon>Bacteria</taxon>
        <taxon>Pseudomonadati</taxon>
        <taxon>Myxococcota</taxon>
        <taxon>Polyangia</taxon>
        <taxon>Polyangiales</taxon>
        <taxon>Polyangiaceae</taxon>
        <taxon>Polyangium</taxon>
    </lineage>
</organism>
<sequence length="104" mass="11056">MPTYEYACTSCAHEWETEQSIREDPLKECPSCHAETARRQISRGTGFILKGGGWYADLYSSSNNKSSSKSESSTSSSESSSSSTSTTSSDSTSTTSSTPSTATP</sequence>
<accession>A0A4U1JBF6</accession>
<dbReference type="InterPro" id="IPR013429">
    <property type="entry name" value="Regulatory_FmdB_Zinc_ribbon"/>
</dbReference>
<evidence type="ECO:0000313" key="3">
    <source>
        <dbReference type="EMBL" id="TKD05254.1"/>
    </source>
</evidence>
<proteinExistence type="predicted"/>
<dbReference type="Pfam" id="PF09723">
    <property type="entry name" value="Zn_ribbon_8"/>
    <property type="match status" value="1"/>
</dbReference>
<evidence type="ECO:0000259" key="2">
    <source>
        <dbReference type="SMART" id="SM00834"/>
    </source>
</evidence>
<dbReference type="OrthoDB" id="9813321at2"/>
<dbReference type="NCBIfam" id="TIGR02605">
    <property type="entry name" value="CxxC_CxxC_SSSS"/>
    <property type="match status" value="1"/>
</dbReference>
<protein>
    <submittedName>
        <fullName evidence="3">Zinc ribbon domain-containing protein</fullName>
    </submittedName>
</protein>
<feature type="domain" description="Putative regulatory protein FmdB zinc ribbon" evidence="2">
    <location>
        <begin position="1"/>
        <end position="42"/>
    </location>
</feature>
<keyword evidence="4" id="KW-1185">Reference proteome</keyword>
<dbReference type="PANTHER" id="PTHR34404:SF2">
    <property type="entry name" value="CONSERVED SERINE RICH PROTEIN"/>
    <property type="match status" value="1"/>
</dbReference>
<dbReference type="AlphaFoldDB" id="A0A4U1JBF6"/>
<evidence type="ECO:0000256" key="1">
    <source>
        <dbReference type="SAM" id="MobiDB-lite"/>
    </source>
</evidence>
<reference evidence="3 4" key="1">
    <citation type="submission" date="2019-04" db="EMBL/GenBank/DDBJ databases">
        <authorList>
            <person name="Li Y."/>
            <person name="Wang J."/>
        </authorList>
    </citation>
    <scope>NUCLEOTIDE SEQUENCE [LARGE SCALE GENOMIC DNA]</scope>
    <source>
        <strain evidence="3 4">DSM 14668</strain>
    </source>
</reference>
<comment type="caution">
    <text evidence="3">The sequence shown here is derived from an EMBL/GenBank/DDBJ whole genome shotgun (WGS) entry which is preliminary data.</text>
</comment>
<dbReference type="EMBL" id="SSMQ01000021">
    <property type="protein sequence ID" value="TKD05254.1"/>
    <property type="molecule type" value="Genomic_DNA"/>
</dbReference>
<feature type="region of interest" description="Disordered" evidence="1">
    <location>
        <begin position="61"/>
        <end position="104"/>
    </location>
</feature>
<dbReference type="Proteomes" id="UP000309215">
    <property type="component" value="Unassembled WGS sequence"/>
</dbReference>
<dbReference type="PANTHER" id="PTHR34404">
    <property type="entry name" value="REGULATORY PROTEIN, FMDB FAMILY"/>
    <property type="match status" value="1"/>
</dbReference>
<evidence type="ECO:0000313" key="4">
    <source>
        <dbReference type="Proteomes" id="UP000309215"/>
    </source>
</evidence>
<gene>
    <name evidence="3" type="ORF">E8A74_20855</name>
</gene>
<dbReference type="SMART" id="SM00834">
    <property type="entry name" value="CxxC_CXXC_SSSS"/>
    <property type="match status" value="1"/>
</dbReference>
<name>A0A4U1JBF6_9BACT</name>